<dbReference type="Proteomes" id="UP000271974">
    <property type="component" value="Unassembled WGS sequence"/>
</dbReference>
<keyword evidence="7" id="KW-0807">Transducer</keyword>
<proteinExistence type="predicted"/>
<dbReference type="PANTHER" id="PTHR23112:SF43">
    <property type="entry name" value="CYCLIC AMP RECEPTOR-LIKE PROTEIN A"/>
    <property type="match status" value="1"/>
</dbReference>
<evidence type="ECO:0000313" key="9">
    <source>
        <dbReference type="EMBL" id="RUS80597.1"/>
    </source>
</evidence>
<evidence type="ECO:0008006" key="11">
    <source>
        <dbReference type="Google" id="ProtNLM"/>
    </source>
</evidence>
<organism evidence="9 10">
    <name type="scientific">Elysia chlorotica</name>
    <name type="common">Eastern emerald elysia</name>
    <name type="synonym">Sea slug</name>
    <dbReference type="NCBI Taxonomy" id="188477"/>
    <lineage>
        <taxon>Eukaryota</taxon>
        <taxon>Metazoa</taxon>
        <taxon>Spiralia</taxon>
        <taxon>Lophotrochozoa</taxon>
        <taxon>Mollusca</taxon>
        <taxon>Gastropoda</taxon>
        <taxon>Heterobranchia</taxon>
        <taxon>Euthyneura</taxon>
        <taxon>Panpulmonata</taxon>
        <taxon>Sacoglossa</taxon>
        <taxon>Placobranchoidea</taxon>
        <taxon>Plakobranchidae</taxon>
        <taxon>Elysia</taxon>
    </lineage>
</organism>
<evidence type="ECO:0000256" key="5">
    <source>
        <dbReference type="ARBA" id="ARBA00023136"/>
    </source>
</evidence>
<keyword evidence="3 8" id="KW-1133">Transmembrane helix</keyword>
<dbReference type="STRING" id="188477.A0A3S1A1X2"/>
<feature type="transmembrane region" description="Helical" evidence="8">
    <location>
        <begin position="84"/>
        <end position="107"/>
    </location>
</feature>
<dbReference type="GO" id="GO:0005886">
    <property type="term" value="C:plasma membrane"/>
    <property type="evidence" value="ECO:0007669"/>
    <property type="project" value="TreeGrafter"/>
</dbReference>
<dbReference type="GO" id="GO:0004930">
    <property type="term" value="F:G protein-coupled receptor activity"/>
    <property type="evidence" value="ECO:0007669"/>
    <property type="project" value="UniProtKB-KW"/>
</dbReference>
<sequence>MSNSSCSGFSDKPHLCDVIIGVRKFSGSLSFVGCLFMIFIIWLFKRYVVFAQRLILYLSFAALLDSIAYLMSSDIDDGPMCNFQGWWLTFFDWMVLLCVSCLTFNLFMNVIKQTVTEKYEWLYIGICVIIPLIVSCLPFSKDRYGPAGAWCWIVEDIGWRIGIWYGPLFVIIVFMMVTYGYIIYSLSRKASSWEGTYDPDTERHHRLLKEDIKPLRVYPFIYLAVSIFPLINRIQNAFSPDNHVFILVLLSSISSPLHGALNAVVFGMDKETLHKLRPSEIKLAIQAKRAPKAVVQEYQPGSDRQALED</sequence>
<evidence type="ECO:0000256" key="6">
    <source>
        <dbReference type="ARBA" id="ARBA00023170"/>
    </source>
</evidence>
<feature type="transmembrane region" description="Helical" evidence="8">
    <location>
        <begin position="119"/>
        <end position="140"/>
    </location>
</feature>
<keyword evidence="5 8" id="KW-0472">Membrane</keyword>
<dbReference type="PRINTS" id="PR02000">
    <property type="entry name" value="GCR1PLANT"/>
</dbReference>
<evidence type="ECO:0000256" key="3">
    <source>
        <dbReference type="ARBA" id="ARBA00022989"/>
    </source>
</evidence>
<protein>
    <recommendedName>
        <fullName evidence="11">G-protein coupled receptors family 2 profile 2 domain-containing protein</fullName>
    </recommendedName>
</protein>
<feature type="transmembrane region" description="Helical" evidence="8">
    <location>
        <begin position="244"/>
        <end position="267"/>
    </location>
</feature>
<dbReference type="InterPro" id="IPR022343">
    <property type="entry name" value="GCR1-cAMP_receptor"/>
</dbReference>
<evidence type="ECO:0000256" key="4">
    <source>
        <dbReference type="ARBA" id="ARBA00023040"/>
    </source>
</evidence>
<gene>
    <name evidence="9" type="ORF">EGW08_011652</name>
</gene>
<dbReference type="PANTHER" id="PTHR23112">
    <property type="entry name" value="G PROTEIN-COUPLED RECEPTOR 157-RELATED"/>
    <property type="match status" value="1"/>
</dbReference>
<evidence type="ECO:0000256" key="7">
    <source>
        <dbReference type="ARBA" id="ARBA00023224"/>
    </source>
</evidence>
<accession>A0A3S1A1X2</accession>
<dbReference type="PRINTS" id="PR02001">
    <property type="entry name" value="GCR1CAMPR"/>
</dbReference>
<comment type="caution">
    <text evidence="9">The sequence shown here is derived from an EMBL/GenBank/DDBJ whole genome shotgun (WGS) entry which is preliminary data.</text>
</comment>
<dbReference type="SUPFAM" id="SSF81321">
    <property type="entry name" value="Family A G protein-coupled receptor-like"/>
    <property type="match status" value="1"/>
</dbReference>
<name>A0A3S1A1X2_ELYCH</name>
<comment type="subcellular location">
    <subcellularLocation>
        <location evidence="1">Membrane</location>
        <topology evidence="1">Multi-pass membrane protein</topology>
    </subcellularLocation>
</comment>
<dbReference type="InterPro" id="IPR022340">
    <property type="entry name" value="GPCR_GCR1_put"/>
</dbReference>
<evidence type="ECO:0000256" key="8">
    <source>
        <dbReference type="SAM" id="Phobius"/>
    </source>
</evidence>
<evidence type="ECO:0000256" key="2">
    <source>
        <dbReference type="ARBA" id="ARBA00022692"/>
    </source>
</evidence>
<reference evidence="9 10" key="1">
    <citation type="submission" date="2019-01" db="EMBL/GenBank/DDBJ databases">
        <title>A draft genome assembly of the solar-powered sea slug Elysia chlorotica.</title>
        <authorList>
            <person name="Cai H."/>
            <person name="Li Q."/>
            <person name="Fang X."/>
            <person name="Li J."/>
            <person name="Curtis N.E."/>
            <person name="Altenburger A."/>
            <person name="Shibata T."/>
            <person name="Feng M."/>
            <person name="Maeda T."/>
            <person name="Schwartz J.A."/>
            <person name="Shigenobu S."/>
            <person name="Lundholm N."/>
            <person name="Nishiyama T."/>
            <person name="Yang H."/>
            <person name="Hasebe M."/>
            <person name="Li S."/>
            <person name="Pierce S.K."/>
            <person name="Wang J."/>
        </authorList>
    </citation>
    <scope>NUCLEOTIDE SEQUENCE [LARGE SCALE GENOMIC DNA]</scope>
    <source>
        <strain evidence="9">EC2010</strain>
        <tissue evidence="9">Whole organism of an adult</tissue>
    </source>
</reference>
<evidence type="ECO:0000256" key="1">
    <source>
        <dbReference type="ARBA" id="ARBA00004141"/>
    </source>
</evidence>
<keyword evidence="6" id="KW-0675">Receptor</keyword>
<dbReference type="Gene3D" id="1.20.1070.10">
    <property type="entry name" value="Rhodopsin 7-helix transmembrane proteins"/>
    <property type="match status" value="1"/>
</dbReference>
<dbReference type="OrthoDB" id="100006at2759"/>
<keyword evidence="2 8" id="KW-0812">Transmembrane</keyword>
<keyword evidence="10" id="KW-1185">Reference proteome</keyword>
<feature type="transmembrane region" description="Helical" evidence="8">
    <location>
        <begin position="215"/>
        <end position="232"/>
    </location>
</feature>
<keyword evidence="4" id="KW-0297">G-protein coupled receptor</keyword>
<evidence type="ECO:0000313" key="10">
    <source>
        <dbReference type="Proteomes" id="UP000271974"/>
    </source>
</evidence>
<dbReference type="EMBL" id="RQTK01000383">
    <property type="protein sequence ID" value="RUS80597.1"/>
    <property type="molecule type" value="Genomic_DNA"/>
</dbReference>
<feature type="transmembrane region" description="Helical" evidence="8">
    <location>
        <begin position="55"/>
        <end position="72"/>
    </location>
</feature>
<feature type="transmembrane region" description="Helical" evidence="8">
    <location>
        <begin position="25"/>
        <end position="43"/>
    </location>
</feature>
<feature type="transmembrane region" description="Helical" evidence="8">
    <location>
        <begin position="163"/>
        <end position="184"/>
    </location>
</feature>
<dbReference type="Pfam" id="PF05462">
    <property type="entry name" value="Dicty_CAR"/>
    <property type="match status" value="1"/>
</dbReference>
<dbReference type="GO" id="GO:0007189">
    <property type="term" value="P:adenylate cyclase-activating G protein-coupled receptor signaling pathway"/>
    <property type="evidence" value="ECO:0007669"/>
    <property type="project" value="TreeGrafter"/>
</dbReference>
<dbReference type="AlphaFoldDB" id="A0A3S1A1X2"/>